<keyword evidence="3" id="KW-1185">Reference proteome</keyword>
<dbReference type="PROSITE" id="PS50896">
    <property type="entry name" value="LISH"/>
    <property type="match status" value="1"/>
</dbReference>
<dbReference type="GO" id="GO:0003714">
    <property type="term" value="F:transcription corepressor activity"/>
    <property type="evidence" value="ECO:0007669"/>
    <property type="project" value="InterPro"/>
</dbReference>
<dbReference type="SMART" id="SM00667">
    <property type="entry name" value="LisH"/>
    <property type="match status" value="1"/>
</dbReference>
<dbReference type="EMBL" id="JAGYWB010000009">
    <property type="protein sequence ID" value="KAI0510219.1"/>
    <property type="molecule type" value="Genomic_DNA"/>
</dbReference>
<dbReference type="Proteomes" id="UP000829196">
    <property type="component" value="Unassembled WGS sequence"/>
</dbReference>
<proteinExistence type="predicted"/>
<reference evidence="2" key="1">
    <citation type="journal article" date="2022" name="Front. Genet.">
        <title>Chromosome-Scale Assembly of the Dendrobium nobile Genome Provides Insights Into the Molecular Mechanism of the Biosynthesis of the Medicinal Active Ingredient of Dendrobium.</title>
        <authorList>
            <person name="Xu Q."/>
            <person name="Niu S.-C."/>
            <person name="Li K.-L."/>
            <person name="Zheng P.-J."/>
            <person name="Zhang X.-J."/>
            <person name="Jia Y."/>
            <person name="Liu Y."/>
            <person name="Niu Y.-X."/>
            <person name="Yu L.-H."/>
            <person name="Chen D.-F."/>
            <person name="Zhang G.-Q."/>
        </authorList>
    </citation>
    <scope>NUCLEOTIDE SEQUENCE</scope>
    <source>
        <tissue evidence="2">Leaf</tissue>
    </source>
</reference>
<evidence type="ECO:0000256" key="1">
    <source>
        <dbReference type="SAM" id="MobiDB-lite"/>
    </source>
</evidence>
<evidence type="ECO:0000313" key="3">
    <source>
        <dbReference type="Proteomes" id="UP000829196"/>
    </source>
</evidence>
<organism evidence="2 3">
    <name type="scientific">Dendrobium nobile</name>
    <name type="common">Orchid</name>
    <dbReference type="NCBI Taxonomy" id="94219"/>
    <lineage>
        <taxon>Eukaryota</taxon>
        <taxon>Viridiplantae</taxon>
        <taxon>Streptophyta</taxon>
        <taxon>Embryophyta</taxon>
        <taxon>Tracheophyta</taxon>
        <taxon>Spermatophyta</taxon>
        <taxon>Magnoliopsida</taxon>
        <taxon>Liliopsida</taxon>
        <taxon>Asparagales</taxon>
        <taxon>Orchidaceae</taxon>
        <taxon>Epidendroideae</taxon>
        <taxon>Malaxideae</taxon>
        <taxon>Dendrobiinae</taxon>
        <taxon>Dendrobium</taxon>
    </lineage>
</organism>
<accession>A0A8T3BB06</accession>
<comment type="caution">
    <text evidence="2">The sequence shown here is derived from an EMBL/GenBank/DDBJ whole genome shotgun (WGS) entry which is preliminary data.</text>
</comment>
<dbReference type="OrthoDB" id="5600002at2759"/>
<dbReference type="InterPro" id="IPR044716">
    <property type="entry name" value="LEUNIG-like"/>
</dbReference>
<feature type="region of interest" description="Disordered" evidence="1">
    <location>
        <begin position="296"/>
        <end position="344"/>
    </location>
</feature>
<dbReference type="SMR" id="A0A8T3BB06"/>
<feature type="region of interest" description="Disordered" evidence="1">
    <location>
        <begin position="443"/>
        <end position="471"/>
    </location>
</feature>
<gene>
    <name evidence="2" type="ORF">KFK09_010820</name>
</gene>
<dbReference type="PANTHER" id="PTHR44376">
    <property type="entry name" value="TRANSCRIPTIONAL REGULATOR OF FILAMENTOUS GROWTH FLO8"/>
    <property type="match status" value="1"/>
</dbReference>
<evidence type="ECO:0000313" key="2">
    <source>
        <dbReference type="EMBL" id="KAI0510219.1"/>
    </source>
</evidence>
<name>A0A8T3BB06_DENNO</name>
<dbReference type="Pfam" id="PF08513">
    <property type="entry name" value="LisH"/>
    <property type="match status" value="1"/>
</dbReference>
<dbReference type="PANTHER" id="PTHR44376:SF9">
    <property type="entry name" value="TRANSCRIPTIONAL COREPRESSOR LEUNIG_HOMOLOG"/>
    <property type="match status" value="1"/>
</dbReference>
<sequence length="497" mass="55257">MAQNNWEADKMLDVYIYDYLLKRNLQTTAKAFMTEGKVAPDPVAIDAPGGFLFEWWSVFWDIFIARTNEKHSEVAAAYIEAQQLKAREQQQLQMQQFQFMQQRQVQLQRSNSNHPSLSGPVSALNSDGITGASTASVLAAKLYEERFKHSPSMDSDTSNQLLDPNRMALLKSPNSHSGQLVQGTAGALQQIQARNQQTNDIKCDGNLAVAQRSLPMDHSSIYGQGIIQSKSGLAGPGLNQGVSGLPLKGWPLTGIDQMRPNLNPQMQKPFLSTQSQFQLLSPQQQQQYLAQAQAQGNLGNTPNYGDMDPRRLRGLPRGNLNGKDGQPAVTDGLVGSPMQASSPKVRPDQAEYLMKMKAAQMQQSSQQPQEQLQQQQQLQQLLEGSSLAKEVKRIVVGKWQGLERQLFGKRGRKDHSRWAIVVKKSLSSDEDHHLTPEFRQPLVKPEFHEPPPDAEVLSDHRSTPNSSNTTCGTSIKTIADAKLHWTITRCWSSLVTS</sequence>
<feature type="compositionally biased region" description="Basic and acidic residues" evidence="1">
    <location>
        <begin position="445"/>
        <end position="462"/>
    </location>
</feature>
<dbReference type="InterPro" id="IPR006594">
    <property type="entry name" value="LisH"/>
</dbReference>
<evidence type="ECO:0008006" key="4">
    <source>
        <dbReference type="Google" id="ProtNLM"/>
    </source>
</evidence>
<protein>
    <recommendedName>
        <fullName evidence="4">LisH domain-containing protein</fullName>
    </recommendedName>
</protein>
<dbReference type="AlphaFoldDB" id="A0A8T3BB06"/>